<dbReference type="AlphaFoldDB" id="A0A9P0BC42"/>
<protein>
    <recommendedName>
        <fullName evidence="2">DUF4485 domain-containing protein</fullName>
    </recommendedName>
</protein>
<accession>A0A9P0BC42</accession>
<sequence length="461" mass="52214">MSEAEGEAEEAPPPPPAEEGDVGTVEVKSFHSARTEPLSTDPFTTEFMYYTSVLKILAPFSNANDRYLAIPWIRKLFRPEYHTTKLREKRNRFPIQPKPSRTTLYHTIFLRYLSLLTASLLLDEVMTTFKKNPPEGPLLDLDELKMPECTAAHWETDTMWQDTLKTLPGNFKLLKCTIHETEEACHDDHDLDQILDQEFQLFLHIARPYAGVLKGHDKTRIANWLQILCSIHGKECCSAMKSIRNDYIMALLSYLHDLRTPGPFMDYPPLKYLVSLPDAASKINDPRPITDPTHPEADKFLCSQHIPEDGAFCYIAITGELINHVTEKEDITKNTSGTIDVPNGGPTQKILHSNIGNSPSIKPFYIRPKRSVTSKSVWVHVINAISALPTLNCKVSFLKEPPKQMDGALPFNNNDLFAVNKRSQSKGLNTMVRRSTAFDGVKCQTKVETMQMHDTAHNARR</sequence>
<evidence type="ECO:0000256" key="1">
    <source>
        <dbReference type="SAM" id="MobiDB-lite"/>
    </source>
</evidence>
<organism evidence="3 4">
    <name type="scientific">Brassicogethes aeneus</name>
    <name type="common">Rape pollen beetle</name>
    <name type="synonym">Meligethes aeneus</name>
    <dbReference type="NCBI Taxonomy" id="1431903"/>
    <lineage>
        <taxon>Eukaryota</taxon>
        <taxon>Metazoa</taxon>
        <taxon>Ecdysozoa</taxon>
        <taxon>Arthropoda</taxon>
        <taxon>Hexapoda</taxon>
        <taxon>Insecta</taxon>
        <taxon>Pterygota</taxon>
        <taxon>Neoptera</taxon>
        <taxon>Endopterygota</taxon>
        <taxon>Coleoptera</taxon>
        <taxon>Polyphaga</taxon>
        <taxon>Cucujiformia</taxon>
        <taxon>Nitidulidae</taxon>
        <taxon>Meligethinae</taxon>
        <taxon>Brassicogethes</taxon>
    </lineage>
</organism>
<name>A0A9P0BC42_BRAAE</name>
<evidence type="ECO:0000259" key="2">
    <source>
        <dbReference type="Pfam" id="PF14846"/>
    </source>
</evidence>
<gene>
    <name evidence="3" type="ORF">MELIAE_LOCUS10037</name>
</gene>
<keyword evidence="4" id="KW-1185">Reference proteome</keyword>
<feature type="compositionally biased region" description="Acidic residues" evidence="1">
    <location>
        <begin position="1"/>
        <end position="10"/>
    </location>
</feature>
<dbReference type="EMBL" id="OV121138">
    <property type="protein sequence ID" value="CAH0560255.1"/>
    <property type="molecule type" value="Genomic_DNA"/>
</dbReference>
<evidence type="ECO:0000313" key="4">
    <source>
        <dbReference type="Proteomes" id="UP001154078"/>
    </source>
</evidence>
<dbReference type="InterPro" id="IPR027831">
    <property type="entry name" value="DUF4485"/>
</dbReference>
<evidence type="ECO:0000313" key="3">
    <source>
        <dbReference type="EMBL" id="CAH0560255.1"/>
    </source>
</evidence>
<dbReference type="OrthoDB" id="8196012at2759"/>
<feature type="domain" description="DUF4485" evidence="2">
    <location>
        <begin position="195"/>
        <end position="277"/>
    </location>
</feature>
<dbReference type="Proteomes" id="UP001154078">
    <property type="component" value="Chromosome 7"/>
</dbReference>
<proteinExistence type="predicted"/>
<feature type="region of interest" description="Disordered" evidence="1">
    <location>
        <begin position="1"/>
        <end position="23"/>
    </location>
</feature>
<reference evidence="3" key="1">
    <citation type="submission" date="2021-12" db="EMBL/GenBank/DDBJ databases">
        <authorList>
            <person name="King R."/>
        </authorList>
    </citation>
    <scope>NUCLEOTIDE SEQUENCE</scope>
</reference>
<dbReference type="Pfam" id="PF14846">
    <property type="entry name" value="DUF4485"/>
    <property type="match status" value="1"/>
</dbReference>